<reference evidence="2" key="1">
    <citation type="submission" date="2021-01" db="EMBL/GenBank/DDBJ databases">
        <authorList>
            <person name="Corre E."/>
            <person name="Pelletier E."/>
            <person name="Niang G."/>
            <person name="Scheremetjew M."/>
            <person name="Finn R."/>
            <person name="Kale V."/>
            <person name="Holt S."/>
            <person name="Cochrane G."/>
            <person name="Meng A."/>
            <person name="Brown T."/>
            <person name="Cohen L."/>
        </authorList>
    </citation>
    <scope>NUCLEOTIDE SEQUENCE</scope>
    <source>
        <strain evidence="2">CCMP1594</strain>
    </source>
</reference>
<gene>
    <name evidence="2" type="ORF">EGYM00163_LOCUS44065</name>
</gene>
<dbReference type="AlphaFoldDB" id="A0A7S4GCT2"/>
<evidence type="ECO:0000256" key="1">
    <source>
        <dbReference type="SAM" id="MobiDB-lite"/>
    </source>
</evidence>
<evidence type="ECO:0000313" key="2">
    <source>
        <dbReference type="EMBL" id="CAE0832780.1"/>
    </source>
</evidence>
<dbReference type="EMBL" id="HBJA01127913">
    <property type="protein sequence ID" value="CAE0832780.1"/>
    <property type="molecule type" value="Transcribed_RNA"/>
</dbReference>
<feature type="compositionally biased region" description="Basic and acidic residues" evidence="1">
    <location>
        <begin position="1"/>
        <end position="13"/>
    </location>
</feature>
<organism evidence="2">
    <name type="scientific">Eutreptiella gymnastica</name>
    <dbReference type="NCBI Taxonomy" id="73025"/>
    <lineage>
        <taxon>Eukaryota</taxon>
        <taxon>Discoba</taxon>
        <taxon>Euglenozoa</taxon>
        <taxon>Euglenida</taxon>
        <taxon>Spirocuta</taxon>
        <taxon>Euglenophyceae</taxon>
        <taxon>Eutreptiales</taxon>
        <taxon>Eutreptiaceae</taxon>
        <taxon>Eutreptiella</taxon>
    </lineage>
</organism>
<protein>
    <submittedName>
        <fullName evidence="2">Uncharacterized protein</fullName>
    </submittedName>
</protein>
<name>A0A7S4GCT2_9EUGL</name>
<sequence>MQEMQPDAKEQPRNTDAATNHAKHQGTEHCGGSMGGMPHSQNYSRLVAWCKSLRSVQGALTSANAPLQMQIPLKMAVPTAVVCKHTDGGKCAHGTNVLRNAGWKV</sequence>
<feature type="region of interest" description="Disordered" evidence="1">
    <location>
        <begin position="1"/>
        <end position="36"/>
    </location>
</feature>
<accession>A0A7S4GCT2</accession>
<proteinExistence type="predicted"/>